<keyword evidence="12 13" id="KW-0464">Manganese</keyword>
<keyword evidence="8" id="KW-0735">Signal-anchor</keyword>
<evidence type="ECO:0000256" key="6">
    <source>
        <dbReference type="ARBA" id="ARBA00022679"/>
    </source>
</evidence>
<evidence type="ECO:0000256" key="13">
    <source>
        <dbReference type="RuleBase" id="RU363063"/>
    </source>
</evidence>
<dbReference type="PANTHER" id="PTHR11214:SF351">
    <property type="entry name" value="BETA-1,3-GALACTOSYLTRANSFERASE PVG3"/>
    <property type="match status" value="1"/>
</dbReference>
<evidence type="ECO:0000256" key="1">
    <source>
        <dbReference type="ARBA" id="ARBA00001936"/>
    </source>
</evidence>
<keyword evidence="5 13" id="KW-0328">Glycosyltransferase</keyword>
<evidence type="ECO:0000256" key="2">
    <source>
        <dbReference type="ARBA" id="ARBA00004323"/>
    </source>
</evidence>
<dbReference type="PANTHER" id="PTHR11214">
    <property type="entry name" value="BETA-1,3-N-ACETYLGLUCOSAMINYLTRANSFERASE"/>
    <property type="match status" value="1"/>
</dbReference>
<comment type="pathway">
    <text evidence="3">Protein modification; protein glycosylation.</text>
</comment>
<evidence type="ECO:0000313" key="15">
    <source>
        <dbReference type="Proteomes" id="UP001168098"/>
    </source>
</evidence>
<keyword evidence="15" id="KW-1185">Reference proteome</keyword>
<keyword evidence="9" id="KW-1133">Transmembrane helix</keyword>
<dbReference type="GO" id="GO:0000139">
    <property type="term" value="C:Golgi membrane"/>
    <property type="evidence" value="ECO:0007669"/>
    <property type="project" value="UniProtKB-SubCell"/>
</dbReference>
<dbReference type="Pfam" id="PF01762">
    <property type="entry name" value="Galactosyl_T"/>
    <property type="match status" value="1"/>
</dbReference>
<dbReference type="InterPro" id="IPR002659">
    <property type="entry name" value="Glyco_trans_31"/>
</dbReference>
<accession>A0AA39DML3</accession>
<dbReference type="GO" id="GO:0016758">
    <property type="term" value="F:hexosyltransferase activity"/>
    <property type="evidence" value="ECO:0007669"/>
    <property type="project" value="InterPro"/>
</dbReference>
<evidence type="ECO:0000256" key="12">
    <source>
        <dbReference type="ARBA" id="ARBA00023211"/>
    </source>
</evidence>
<dbReference type="Gene3D" id="3.90.550.50">
    <property type="match status" value="1"/>
</dbReference>
<evidence type="ECO:0000256" key="9">
    <source>
        <dbReference type="ARBA" id="ARBA00022989"/>
    </source>
</evidence>
<comment type="cofactor">
    <cofactor evidence="1 13">
        <name>Mn(2+)</name>
        <dbReference type="ChEBI" id="CHEBI:29035"/>
    </cofactor>
</comment>
<dbReference type="AlphaFoldDB" id="A0AA39DML3"/>
<evidence type="ECO:0000256" key="8">
    <source>
        <dbReference type="ARBA" id="ARBA00022968"/>
    </source>
</evidence>
<name>A0AA39DML3_VITRO</name>
<evidence type="ECO:0000256" key="7">
    <source>
        <dbReference type="ARBA" id="ARBA00022692"/>
    </source>
</evidence>
<comment type="caution">
    <text evidence="14">The sequence shown here is derived from an EMBL/GenBank/DDBJ whole genome shotgun (WGS) entry which is preliminary data.</text>
</comment>
<protein>
    <recommendedName>
        <fullName evidence="13">Hexosyltransferase</fullName>
        <ecNumber evidence="13">2.4.1.-</ecNumber>
    </recommendedName>
</protein>
<dbReference type="Proteomes" id="UP001168098">
    <property type="component" value="Unassembled WGS sequence"/>
</dbReference>
<evidence type="ECO:0000256" key="10">
    <source>
        <dbReference type="ARBA" id="ARBA00023034"/>
    </source>
</evidence>
<keyword evidence="10 13" id="KW-0333">Golgi apparatus</keyword>
<dbReference type="EC" id="2.4.1.-" evidence="13"/>
<sequence>MSESFHFQKMMMNPNFQKVMMKPAKPERRPFIIFSFFFILFLCAIASINGVRIDTILKFGSCNFFSHNSSSSDDFLALNFASDPADDDIRILIGILTLPDHYHRRNFLRMIYGTQSPAGAKVDVKFVFCNLTKEDQKVLVALEIMRYDDTIILNCTENMNNGKTYTYFSSLPEMLNSTEGPSPPYHYVMKADDDTYLRLDNLVESMRPLPREDLYYGYVIPCPSMDPFVHYMSGMGYLVSWDIVEWIRVSEIPKKHMEGPEDKVFGDWIREGRRGRNRHTAKWAMYNYPEPPTRCTHELWPNTIAVHLLKNQEKWIQTLKYFNVTQNLKPSKLYHIP</sequence>
<comment type="subcellular location">
    <subcellularLocation>
        <location evidence="2 13">Golgi apparatus membrane</location>
        <topology evidence="2 13">Single-pass type II membrane protein</topology>
    </subcellularLocation>
</comment>
<evidence type="ECO:0000256" key="5">
    <source>
        <dbReference type="ARBA" id="ARBA00022676"/>
    </source>
</evidence>
<dbReference type="EMBL" id="JARBHA010000011">
    <property type="protein sequence ID" value="KAJ9689469.1"/>
    <property type="molecule type" value="Genomic_DNA"/>
</dbReference>
<keyword evidence="11" id="KW-0472">Membrane</keyword>
<keyword evidence="7" id="KW-0812">Transmembrane</keyword>
<gene>
    <name evidence="14" type="ORF">PVL29_014920</name>
</gene>
<evidence type="ECO:0000256" key="3">
    <source>
        <dbReference type="ARBA" id="ARBA00004922"/>
    </source>
</evidence>
<organism evidence="14 15">
    <name type="scientific">Vitis rotundifolia</name>
    <name type="common">Muscadine grape</name>
    <dbReference type="NCBI Taxonomy" id="103349"/>
    <lineage>
        <taxon>Eukaryota</taxon>
        <taxon>Viridiplantae</taxon>
        <taxon>Streptophyta</taxon>
        <taxon>Embryophyta</taxon>
        <taxon>Tracheophyta</taxon>
        <taxon>Spermatophyta</taxon>
        <taxon>Magnoliopsida</taxon>
        <taxon>eudicotyledons</taxon>
        <taxon>Gunneridae</taxon>
        <taxon>Pentapetalae</taxon>
        <taxon>rosids</taxon>
        <taxon>Vitales</taxon>
        <taxon>Vitaceae</taxon>
        <taxon>Viteae</taxon>
        <taxon>Vitis</taxon>
    </lineage>
</organism>
<keyword evidence="6" id="KW-0808">Transferase</keyword>
<dbReference type="FunFam" id="3.90.550.50:FF:000027">
    <property type="entry name" value="Hexosyltransferase"/>
    <property type="match status" value="1"/>
</dbReference>
<evidence type="ECO:0000256" key="4">
    <source>
        <dbReference type="ARBA" id="ARBA00008661"/>
    </source>
</evidence>
<proteinExistence type="inferred from homology"/>
<evidence type="ECO:0000313" key="14">
    <source>
        <dbReference type="EMBL" id="KAJ9689469.1"/>
    </source>
</evidence>
<evidence type="ECO:0000256" key="11">
    <source>
        <dbReference type="ARBA" id="ARBA00023136"/>
    </source>
</evidence>
<comment type="similarity">
    <text evidence="4 13">Belongs to the glycosyltransferase 31 family.</text>
</comment>
<reference evidence="14 15" key="1">
    <citation type="journal article" date="2023" name="BMC Biotechnol.">
        <title>Vitis rotundifolia cv Carlos genome sequencing.</title>
        <authorList>
            <person name="Huff M."/>
            <person name="Hulse-Kemp A."/>
            <person name="Scheffler B."/>
            <person name="Youngblood R."/>
            <person name="Simpson S."/>
            <person name="Babiker E."/>
            <person name="Staton M."/>
        </authorList>
    </citation>
    <scope>NUCLEOTIDE SEQUENCE [LARGE SCALE GENOMIC DNA]</scope>
    <source>
        <tissue evidence="14">Leaf</tissue>
    </source>
</reference>